<protein>
    <submittedName>
        <fullName evidence="1">Uncharacterized protein</fullName>
    </submittedName>
</protein>
<reference evidence="2" key="1">
    <citation type="submission" date="2013-09" db="EMBL/GenBank/DDBJ databases">
        <title>Corchorus olitorius genome sequencing.</title>
        <authorList>
            <person name="Alam M."/>
            <person name="Haque M.S."/>
            <person name="Islam M.S."/>
            <person name="Emdad E.M."/>
            <person name="Islam M.M."/>
            <person name="Ahmed B."/>
            <person name="Halim A."/>
            <person name="Hossen Q.M.M."/>
            <person name="Hossain M.Z."/>
            <person name="Ahmed R."/>
            <person name="Khan M.M."/>
            <person name="Islam R."/>
            <person name="Rashid M.M."/>
            <person name="Khan S.A."/>
            <person name="Rahman M.S."/>
            <person name="Alam M."/>
            <person name="Yahiya A.S."/>
            <person name="Khan M.S."/>
            <person name="Azam M.S."/>
            <person name="Haque T."/>
            <person name="Lashkar M.Z.H."/>
            <person name="Akhand A.I."/>
            <person name="Morshed G."/>
            <person name="Roy S."/>
            <person name="Uddin K.S."/>
            <person name="Rabeya T."/>
            <person name="Hossain A.S."/>
            <person name="Chowdhury A."/>
            <person name="Snigdha A.R."/>
            <person name="Mortoza M.S."/>
            <person name="Matin S.A."/>
            <person name="Hoque S.M.E."/>
            <person name="Islam M.K."/>
            <person name="Roy D.K."/>
            <person name="Haider R."/>
            <person name="Moosa M.M."/>
            <person name="Elias S.M."/>
            <person name="Hasan A.M."/>
            <person name="Jahan S."/>
            <person name="Shafiuddin M."/>
            <person name="Mahmood N."/>
            <person name="Shommy N.S."/>
        </authorList>
    </citation>
    <scope>NUCLEOTIDE SEQUENCE [LARGE SCALE GENOMIC DNA]</scope>
    <source>
        <strain evidence="2">cv. O-4</strain>
    </source>
</reference>
<evidence type="ECO:0000313" key="1">
    <source>
        <dbReference type="EMBL" id="OMO95038.1"/>
    </source>
</evidence>
<dbReference type="Proteomes" id="UP000187203">
    <property type="component" value="Unassembled WGS sequence"/>
</dbReference>
<gene>
    <name evidence="1" type="ORF">COLO4_16088</name>
</gene>
<dbReference type="AlphaFoldDB" id="A0A1R3JJP9"/>
<comment type="caution">
    <text evidence="1">The sequence shown here is derived from an EMBL/GenBank/DDBJ whole genome shotgun (WGS) entry which is preliminary data.</text>
</comment>
<proteinExistence type="predicted"/>
<name>A0A1R3JJP9_9ROSI</name>
<dbReference type="EMBL" id="AWUE01015906">
    <property type="protein sequence ID" value="OMO95038.1"/>
    <property type="molecule type" value="Genomic_DNA"/>
</dbReference>
<sequence>MLKISHLVKMIGMKTVIGHSYHHSLIEKLQYAMGWKSLLELKGLYYPELVREFYSNMRRKKPAGEDLTIHSMVKTEEGDDTIIKSKRSCNSSNFLFNLGLLLQGAKCVNKIRNCNLEEPLPNIANGAARMNILEVIYIGIASTSAPKKKKEDIPVGVKHYLRQIKNTVNKMQV</sequence>
<keyword evidence="2" id="KW-1185">Reference proteome</keyword>
<accession>A0A1R3JJP9</accession>
<organism evidence="1 2">
    <name type="scientific">Corchorus olitorius</name>
    <dbReference type="NCBI Taxonomy" id="93759"/>
    <lineage>
        <taxon>Eukaryota</taxon>
        <taxon>Viridiplantae</taxon>
        <taxon>Streptophyta</taxon>
        <taxon>Embryophyta</taxon>
        <taxon>Tracheophyta</taxon>
        <taxon>Spermatophyta</taxon>
        <taxon>Magnoliopsida</taxon>
        <taxon>eudicotyledons</taxon>
        <taxon>Gunneridae</taxon>
        <taxon>Pentapetalae</taxon>
        <taxon>rosids</taxon>
        <taxon>malvids</taxon>
        <taxon>Malvales</taxon>
        <taxon>Malvaceae</taxon>
        <taxon>Grewioideae</taxon>
        <taxon>Apeibeae</taxon>
        <taxon>Corchorus</taxon>
    </lineage>
</organism>
<evidence type="ECO:0000313" key="2">
    <source>
        <dbReference type="Proteomes" id="UP000187203"/>
    </source>
</evidence>